<dbReference type="Pfam" id="PF00254">
    <property type="entry name" value="FKBP_C"/>
    <property type="match status" value="1"/>
</dbReference>
<reference evidence="7" key="1">
    <citation type="submission" date="2018-06" db="EMBL/GenBank/DDBJ databases">
        <authorList>
            <person name="Zhirakovskaya E."/>
        </authorList>
    </citation>
    <scope>NUCLEOTIDE SEQUENCE</scope>
</reference>
<dbReference type="GO" id="GO:0003755">
    <property type="term" value="F:peptidyl-prolyl cis-trans isomerase activity"/>
    <property type="evidence" value="ECO:0007669"/>
    <property type="project" value="UniProtKB-KW"/>
</dbReference>
<evidence type="ECO:0000256" key="1">
    <source>
        <dbReference type="ARBA" id="ARBA00000971"/>
    </source>
</evidence>
<dbReference type="PANTHER" id="PTHR47861">
    <property type="entry name" value="FKBP-TYPE PEPTIDYL-PROLYL CIS-TRANS ISOMERASE SLYD"/>
    <property type="match status" value="1"/>
</dbReference>
<comment type="similarity">
    <text evidence="2">Belongs to the FKBP-type PPIase family.</text>
</comment>
<accession>A0A3B0X1H2</accession>
<sequence length="142" mass="15802">MKKVTPDSRLSLRFKLELEDGTEVESNFEDEPVEFQMGDGSLTFGMEDALMDKTIGDDVSATLSPDMGFGYADENNIHMMPIDDFPADMPPEVNQVIAFDGPHETEIMGTVINIKGNEVEVDFSHPLADRIIKFSAKIMDII</sequence>
<evidence type="ECO:0000313" key="7">
    <source>
        <dbReference type="EMBL" id="VAW58353.1"/>
    </source>
</evidence>
<comment type="catalytic activity">
    <reaction evidence="1">
        <text>[protein]-peptidylproline (omega=180) = [protein]-peptidylproline (omega=0)</text>
        <dbReference type="Rhea" id="RHEA:16237"/>
        <dbReference type="Rhea" id="RHEA-COMP:10747"/>
        <dbReference type="Rhea" id="RHEA-COMP:10748"/>
        <dbReference type="ChEBI" id="CHEBI:83833"/>
        <dbReference type="ChEBI" id="CHEBI:83834"/>
        <dbReference type="EC" id="5.2.1.8"/>
    </reaction>
</comment>
<dbReference type="EMBL" id="UOFG01000033">
    <property type="protein sequence ID" value="VAW58353.1"/>
    <property type="molecule type" value="Genomic_DNA"/>
</dbReference>
<organism evidence="7">
    <name type="scientific">hydrothermal vent metagenome</name>
    <dbReference type="NCBI Taxonomy" id="652676"/>
    <lineage>
        <taxon>unclassified sequences</taxon>
        <taxon>metagenomes</taxon>
        <taxon>ecological metagenomes</taxon>
    </lineage>
</organism>
<dbReference type="InterPro" id="IPR048261">
    <property type="entry name" value="SlpA/SlyD-like_ins_sf"/>
</dbReference>
<feature type="domain" description="PPIase FKBP-type" evidence="6">
    <location>
        <begin position="7"/>
        <end position="100"/>
    </location>
</feature>
<dbReference type="AlphaFoldDB" id="A0A3B0X1H2"/>
<gene>
    <name evidence="7" type="ORF">MNBD_GAMMA11-3221</name>
</gene>
<dbReference type="Gene3D" id="3.10.50.40">
    <property type="match status" value="1"/>
</dbReference>
<dbReference type="PROSITE" id="PS50059">
    <property type="entry name" value="FKBP_PPIASE"/>
    <property type="match status" value="1"/>
</dbReference>
<dbReference type="PANTHER" id="PTHR47861:SF4">
    <property type="entry name" value="FKBP-TYPE 16 KDA PEPTIDYL-PROLYL CIS-TRANS ISOMERASE"/>
    <property type="match status" value="1"/>
</dbReference>
<evidence type="ECO:0000256" key="5">
    <source>
        <dbReference type="ARBA" id="ARBA00023235"/>
    </source>
</evidence>
<evidence type="ECO:0000256" key="3">
    <source>
        <dbReference type="ARBA" id="ARBA00013194"/>
    </source>
</evidence>
<name>A0A3B0X1H2_9ZZZZ</name>
<keyword evidence="5" id="KW-0413">Isomerase</keyword>
<dbReference type="Gene3D" id="2.40.10.330">
    <property type="match status" value="1"/>
</dbReference>
<dbReference type="SUPFAM" id="SSF54534">
    <property type="entry name" value="FKBP-like"/>
    <property type="match status" value="1"/>
</dbReference>
<evidence type="ECO:0000256" key="4">
    <source>
        <dbReference type="ARBA" id="ARBA00023110"/>
    </source>
</evidence>
<dbReference type="InterPro" id="IPR001179">
    <property type="entry name" value="PPIase_FKBP_dom"/>
</dbReference>
<evidence type="ECO:0000259" key="6">
    <source>
        <dbReference type="PROSITE" id="PS50059"/>
    </source>
</evidence>
<evidence type="ECO:0000256" key="2">
    <source>
        <dbReference type="ARBA" id="ARBA00006577"/>
    </source>
</evidence>
<dbReference type="EC" id="5.2.1.8" evidence="3"/>
<proteinExistence type="inferred from homology"/>
<protein>
    <recommendedName>
        <fullName evidence="3">peptidylprolyl isomerase</fullName>
        <ecNumber evidence="3">5.2.1.8</ecNumber>
    </recommendedName>
</protein>
<keyword evidence="4" id="KW-0697">Rotamase</keyword>
<dbReference type="InterPro" id="IPR046357">
    <property type="entry name" value="PPIase_dom_sf"/>
</dbReference>